<proteinExistence type="predicted"/>
<name>A0AAD9R807_9HYME</name>
<evidence type="ECO:0000313" key="2">
    <source>
        <dbReference type="Proteomes" id="UP001258017"/>
    </source>
</evidence>
<organism evidence="1 2">
    <name type="scientific">Odynerus spinipes</name>
    <dbReference type="NCBI Taxonomy" id="1348599"/>
    <lineage>
        <taxon>Eukaryota</taxon>
        <taxon>Metazoa</taxon>
        <taxon>Ecdysozoa</taxon>
        <taxon>Arthropoda</taxon>
        <taxon>Hexapoda</taxon>
        <taxon>Insecta</taxon>
        <taxon>Pterygota</taxon>
        <taxon>Neoptera</taxon>
        <taxon>Endopterygota</taxon>
        <taxon>Hymenoptera</taxon>
        <taxon>Apocrita</taxon>
        <taxon>Aculeata</taxon>
        <taxon>Vespoidea</taxon>
        <taxon>Vespidae</taxon>
        <taxon>Eumeninae</taxon>
        <taxon>Odynerus</taxon>
    </lineage>
</organism>
<comment type="caution">
    <text evidence="1">The sequence shown here is derived from an EMBL/GenBank/DDBJ whole genome shotgun (WGS) entry which is preliminary data.</text>
</comment>
<reference evidence="1" key="1">
    <citation type="submission" date="2021-08" db="EMBL/GenBank/DDBJ databases">
        <authorList>
            <person name="Misof B."/>
            <person name="Oliver O."/>
            <person name="Podsiadlowski L."/>
            <person name="Donath A."/>
            <person name="Peters R."/>
            <person name="Mayer C."/>
            <person name="Rust J."/>
            <person name="Gunkel S."/>
            <person name="Lesny P."/>
            <person name="Martin S."/>
            <person name="Oeyen J.P."/>
            <person name="Petersen M."/>
            <person name="Panagiotis P."/>
            <person name="Wilbrandt J."/>
            <person name="Tanja T."/>
        </authorList>
    </citation>
    <scope>NUCLEOTIDE SEQUENCE</scope>
    <source>
        <strain evidence="1">GBR_01_08_01A</strain>
        <tissue evidence="1">Thorax + abdomen</tissue>
    </source>
</reference>
<gene>
    <name evidence="1" type="ORF">KPH14_013117</name>
</gene>
<dbReference type="AlphaFoldDB" id="A0AAD9R807"/>
<dbReference type="Proteomes" id="UP001258017">
    <property type="component" value="Unassembled WGS sequence"/>
</dbReference>
<feature type="non-terminal residue" evidence="1">
    <location>
        <position position="1"/>
    </location>
</feature>
<reference evidence="1" key="2">
    <citation type="journal article" date="2023" name="Commun. Biol.">
        <title>Intrasexual cuticular hydrocarbon dimorphism in a wasp sheds light on hydrocarbon biosynthesis genes in Hymenoptera.</title>
        <authorList>
            <person name="Moris V.C."/>
            <person name="Podsiadlowski L."/>
            <person name="Martin S."/>
            <person name="Oeyen J.P."/>
            <person name="Donath A."/>
            <person name="Petersen M."/>
            <person name="Wilbrandt J."/>
            <person name="Misof B."/>
            <person name="Liedtke D."/>
            <person name="Thamm M."/>
            <person name="Scheiner R."/>
            <person name="Schmitt T."/>
            <person name="Niehuis O."/>
        </authorList>
    </citation>
    <scope>NUCLEOTIDE SEQUENCE</scope>
    <source>
        <strain evidence="1">GBR_01_08_01A</strain>
    </source>
</reference>
<evidence type="ECO:0000313" key="1">
    <source>
        <dbReference type="EMBL" id="KAK2574782.1"/>
    </source>
</evidence>
<protein>
    <submittedName>
        <fullName evidence="1">Uncharacterized protein</fullName>
    </submittedName>
</protein>
<accession>A0AAD9R807</accession>
<keyword evidence="2" id="KW-1185">Reference proteome</keyword>
<dbReference type="EMBL" id="JAIFRP010004925">
    <property type="protein sequence ID" value="KAK2574782.1"/>
    <property type="molecule type" value="Genomic_DNA"/>
</dbReference>
<sequence length="40" mass="4534">METENSTAEMKFRDALEIVSNDHEFGVEISESNSTTNLTR</sequence>